<keyword evidence="8" id="KW-0325">Glycoprotein</keyword>
<keyword evidence="13" id="KW-1185">Reference proteome</keyword>
<dbReference type="AlphaFoldDB" id="A0AAV9HEX2"/>
<dbReference type="GO" id="GO:0043386">
    <property type="term" value="P:mycotoxin biosynthetic process"/>
    <property type="evidence" value="ECO:0007669"/>
    <property type="project" value="InterPro"/>
</dbReference>
<keyword evidence="4 11" id="KW-1133">Transmembrane helix</keyword>
<gene>
    <name evidence="12" type="ORF">QBC42DRAFT_314964</name>
</gene>
<evidence type="ECO:0000256" key="7">
    <source>
        <dbReference type="ARBA" id="ARBA00023136"/>
    </source>
</evidence>
<keyword evidence="6" id="KW-0843">Virulence</keyword>
<dbReference type="PANTHER" id="PTHR33365:SF11">
    <property type="entry name" value="TAT PATHWAY SIGNAL SEQUENCE"/>
    <property type="match status" value="1"/>
</dbReference>
<evidence type="ECO:0000256" key="6">
    <source>
        <dbReference type="ARBA" id="ARBA00023026"/>
    </source>
</evidence>
<reference evidence="12" key="1">
    <citation type="journal article" date="2023" name="Mol. Phylogenet. Evol.">
        <title>Genome-scale phylogeny and comparative genomics of the fungal order Sordariales.</title>
        <authorList>
            <person name="Hensen N."/>
            <person name="Bonometti L."/>
            <person name="Westerberg I."/>
            <person name="Brannstrom I.O."/>
            <person name="Guillou S."/>
            <person name="Cros-Aarteil S."/>
            <person name="Calhoun S."/>
            <person name="Haridas S."/>
            <person name="Kuo A."/>
            <person name="Mondo S."/>
            <person name="Pangilinan J."/>
            <person name="Riley R."/>
            <person name="LaButti K."/>
            <person name="Andreopoulos B."/>
            <person name="Lipzen A."/>
            <person name="Chen C."/>
            <person name="Yan M."/>
            <person name="Daum C."/>
            <person name="Ng V."/>
            <person name="Clum A."/>
            <person name="Steindorff A."/>
            <person name="Ohm R.A."/>
            <person name="Martin F."/>
            <person name="Silar P."/>
            <person name="Natvig D.O."/>
            <person name="Lalanne C."/>
            <person name="Gautier V."/>
            <person name="Ament-Velasquez S.L."/>
            <person name="Kruys A."/>
            <person name="Hutchinson M.I."/>
            <person name="Powell A.J."/>
            <person name="Barry K."/>
            <person name="Miller A.N."/>
            <person name="Grigoriev I.V."/>
            <person name="Debuchy R."/>
            <person name="Gladieux P."/>
            <person name="Hiltunen Thoren M."/>
            <person name="Johannesson H."/>
        </authorList>
    </citation>
    <scope>NUCLEOTIDE SEQUENCE</scope>
    <source>
        <strain evidence="12">PSN324</strain>
    </source>
</reference>
<evidence type="ECO:0000256" key="4">
    <source>
        <dbReference type="ARBA" id="ARBA00022989"/>
    </source>
</evidence>
<dbReference type="Proteomes" id="UP001321749">
    <property type="component" value="Unassembled WGS sequence"/>
</dbReference>
<evidence type="ECO:0000256" key="11">
    <source>
        <dbReference type="SAM" id="Phobius"/>
    </source>
</evidence>
<evidence type="ECO:0000256" key="2">
    <source>
        <dbReference type="ARBA" id="ARBA00004685"/>
    </source>
</evidence>
<name>A0AAV9HEX2_9PEZI</name>
<evidence type="ECO:0000313" key="13">
    <source>
        <dbReference type="Proteomes" id="UP001321749"/>
    </source>
</evidence>
<dbReference type="GO" id="GO:0016491">
    <property type="term" value="F:oxidoreductase activity"/>
    <property type="evidence" value="ECO:0007669"/>
    <property type="project" value="UniProtKB-KW"/>
</dbReference>
<accession>A0AAV9HEX2</accession>
<evidence type="ECO:0000256" key="1">
    <source>
        <dbReference type="ARBA" id="ARBA00004167"/>
    </source>
</evidence>
<dbReference type="Pfam" id="PF11807">
    <property type="entry name" value="UstYa"/>
    <property type="match status" value="1"/>
</dbReference>
<comment type="similarity">
    <text evidence="9">Belongs to the ustYa family.</text>
</comment>
<sequence length="257" mass="29207">MDSRKEEADEEGQAFLPRSGSNKQDAVQRVSSAESTSRGSSITVRQRTTWWLRLLLEVSMALTIVYLVAFKPAPNGCKTIRRTPVPQFPRKMYTFRDNPRYMRGDMWFNETLTLHTLHNWIELSSESRGYVVVGDRSGYDLPEPYTVALDRYKDGPGFMVTAFHQLHCLSYLAEHYQRGYAGIELTEEVANHTAHCFNYLRQGIMCSADTTLEGKTAAGPGEGSEHECVDYDALLEWANEHSAMKWREALLPVEGTL</sequence>
<dbReference type="InterPro" id="IPR021765">
    <property type="entry name" value="UstYa-like"/>
</dbReference>
<protein>
    <recommendedName>
        <fullName evidence="14">Oxidase ustYa</fullName>
    </recommendedName>
</protein>
<evidence type="ECO:0000256" key="10">
    <source>
        <dbReference type="SAM" id="MobiDB-lite"/>
    </source>
</evidence>
<evidence type="ECO:0000256" key="8">
    <source>
        <dbReference type="ARBA" id="ARBA00023180"/>
    </source>
</evidence>
<dbReference type="GO" id="GO:0016020">
    <property type="term" value="C:membrane"/>
    <property type="evidence" value="ECO:0007669"/>
    <property type="project" value="UniProtKB-SubCell"/>
</dbReference>
<dbReference type="EMBL" id="MU865073">
    <property type="protein sequence ID" value="KAK4458330.1"/>
    <property type="molecule type" value="Genomic_DNA"/>
</dbReference>
<keyword evidence="5" id="KW-0560">Oxidoreductase</keyword>
<keyword evidence="7 11" id="KW-0472">Membrane</keyword>
<evidence type="ECO:0008006" key="14">
    <source>
        <dbReference type="Google" id="ProtNLM"/>
    </source>
</evidence>
<comment type="pathway">
    <text evidence="2">Mycotoxin biosynthesis.</text>
</comment>
<organism evidence="12 13">
    <name type="scientific">Cladorrhinum samala</name>
    <dbReference type="NCBI Taxonomy" id="585594"/>
    <lineage>
        <taxon>Eukaryota</taxon>
        <taxon>Fungi</taxon>
        <taxon>Dikarya</taxon>
        <taxon>Ascomycota</taxon>
        <taxon>Pezizomycotina</taxon>
        <taxon>Sordariomycetes</taxon>
        <taxon>Sordariomycetidae</taxon>
        <taxon>Sordariales</taxon>
        <taxon>Podosporaceae</taxon>
        <taxon>Cladorrhinum</taxon>
    </lineage>
</organism>
<evidence type="ECO:0000256" key="5">
    <source>
        <dbReference type="ARBA" id="ARBA00023002"/>
    </source>
</evidence>
<dbReference type="PANTHER" id="PTHR33365">
    <property type="entry name" value="YALI0B05434P"/>
    <property type="match status" value="1"/>
</dbReference>
<evidence type="ECO:0000256" key="9">
    <source>
        <dbReference type="ARBA" id="ARBA00035112"/>
    </source>
</evidence>
<feature type="compositionally biased region" description="Polar residues" evidence="10">
    <location>
        <begin position="19"/>
        <end position="38"/>
    </location>
</feature>
<comment type="caution">
    <text evidence="12">The sequence shown here is derived from an EMBL/GenBank/DDBJ whole genome shotgun (WGS) entry which is preliminary data.</text>
</comment>
<evidence type="ECO:0000313" key="12">
    <source>
        <dbReference type="EMBL" id="KAK4458330.1"/>
    </source>
</evidence>
<evidence type="ECO:0000256" key="3">
    <source>
        <dbReference type="ARBA" id="ARBA00022692"/>
    </source>
</evidence>
<reference evidence="12" key="2">
    <citation type="submission" date="2023-06" db="EMBL/GenBank/DDBJ databases">
        <authorList>
            <consortium name="Lawrence Berkeley National Laboratory"/>
            <person name="Mondo S.J."/>
            <person name="Hensen N."/>
            <person name="Bonometti L."/>
            <person name="Westerberg I."/>
            <person name="Brannstrom I.O."/>
            <person name="Guillou S."/>
            <person name="Cros-Aarteil S."/>
            <person name="Calhoun S."/>
            <person name="Haridas S."/>
            <person name="Kuo A."/>
            <person name="Pangilinan J."/>
            <person name="Riley R."/>
            <person name="Labutti K."/>
            <person name="Andreopoulos B."/>
            <person name="Lipzen A."/>
            <person name="Chen C."/>
            <person name="Yanf M."/>
            <person name="Daum C."/>
            <person name="Ng V."/>
            <person name="Clum A."/>
            <person name="Steindorff A."/>
            <person name="Ohm R."/>
            <person name="Martin F."/>
            <person name="Silar P."/>
            <person name="Natvig D."/>
            <person name="Lalanne C."/>
            <person name="Gautier V."/>
            <person name="Ament-Velasquez S.L."/>
            <person name="Kruys A."/>
            <person name="Hutchinson M.I."/>
            <person name="Powell A.J."/>
            <person name="Barry K."/>
            <person name="Miller A.N."/>
            <person name="Grigoriev I.V."/>
            <person name="Debuchy R."/>
            <person name="Gladieux P."/>
            <person name="Thoren M.H."/>
            <person name="Johannesson H."/>
        </authorList>
    </citation>
    <scope>NUCLEOTIDE SEQUENCE</scope>
    <source>
        <strain evidence="12">PSN324</strain>
    </source>
</reference>
<comment type="subcellular location">
    <subcellularLocation>
        <location evidence="1">Membrane</location>
        <topology evidence="1">Single-pass membrane protein</topology>
    </subcellularLocation>
</comment>
<feature type="region of interest" description="Disordered" evidence="10">
    <location>
        <begin position="1"/>
        <end position="38"/>
    </location>
</feature>
<feature type="transmembrane region" description="Helical" evidence="11">
    <location>
        <begin position="50"/>
        <end position="69"/>
    </location>
</feature>
<keyword evidence="3 11" id="KW-0812">Transmembrane</keyword>
<proteinExistence type="inferred from homology"/>